<proteinExistence type="predicted"/>
<dbReference type="STRING" id="2094558.A0A314YGX2"/>
<dbReference type="Proteomes" id="UP000250321">
    <property type="component" value="Unassembled WGS sequence"/>
</dbReference>
<dbReference type="PANTHER" id="PTHR33477">
    <property type="entry name" value="P-LOOP NTPASE DOMAIN-CONTAINING PROTEIN LPA1 HOMOLOG 1"/>
    <property type="match status" value="1"/>
</dbReference>
<keyword evidence="3" id="KW-1185">Reference proteome</keyword>
<dbReference type="PANTHER" id="PTHR33477:SF2">
    <property type="entry name" value="2-PHOSPHOGLYCERATE KINASE"/>
    <property type="match status" value="1"/>
</dbReference>
<evidence type="ECO:0000313" key="2">
    <source>
        <dbReference type="EMBL" id="PQQ04341.1"/>
    </source>
</evidence>
<sequence>MNTLLTLFLMALGKAILEFSDITRGVVLNLYISDKLLGQDRDKLISNLNTIQDYLCSFNSKGSTVLNLSATTFNPTLDWLHGYLLEHIEQGISPLSNDNVSGLWKIRLHSIQMLASSKQKWRKEPILKVSHSKQQIGLELDDKDQNVCQKQMEKNKSSKEISYPASCNATKHLRKIQFFNYAYEKTKWQDLDLEKMGKTNVADHDLEKTGWHSKSIG</sequence>
<comment type="caution">
    <text evidence="2">The sequence shown here is derived from an EMBL/GenBank/DDBJ whole genome shotgun (WGS) entry which is preliminary data.</text>
</comment>
<feature type="signal peptide" evidence="1">
    <location>
        <begin position="1"/>
        <end position="15"/>
    </location>
</feature>
<accession>A0A314YGX2</accession>
<keyword evidence="1" id="KW-0732">Signal</keyword>
<evidence type="ECO:0000313" key="3">
    <source>
        <dbReference type="Proteomes" id="UP000250321"/>
    </source>
</evidence>
<gene>
    <name evidence="2" type="ORF">Pyn_31254</name>
</gene>
<feature type="chain" id="PRO_5016367148" evidence="1">
    <location>
        <begin position="16"/>
        <end position="217"/>
    </location>
</feature>
<evidence type="ECO:0000256" key="1">
    <source>
        <dbReference type="SAM" id="SignalP"/>
    </source>
</evidence>
<dbReference type="EMBL" id="PJQY01001247">
    <property type="protein sequence ID" value="PQQ04341.1"/>
    <property type="molecule type" value="Genomic_DNA"/>
</dbReference>
<dbReference type="OrthoDB" id="1705907at2759"/>
<dbReference type="AlphaFoldDB" id="A0A314YGX2"/>
<name>A0A314YGX2_PRUYE</name>
<reference evidence="2 3" key="1">
    <citation type="submission" date="2018-02" db="EMBL/GenBank/DDBJ databases">
        <title>Draft genome of wild Prunus yedoensis var. nudiflora.</title>
        <authorList>
            <person name="Baek S."/>
            <person name="Kim J.-H."/>
            <person name="Choi K."/>
            <person name="Kim G.-B."/>
            <person name="Cho A."/>
            <person name="Jang H."/>
            <person name="Shin C.-H."/>
            <person name="Yu H.-J."/>
            <person name="Mun J.-H."/>
        </authorList>
    </citation>
    <scope>NUCLEOTIDE SEQUENCE [LARGE SCALE GENOMIC DNA]</scope>
    <source>
        <strain evidence="3">cv. Jeju island</strain>
        <tissue evidence="2">Leaf</tissue>
    </source>
</reference>
<protein>
    <submittedName>
        <fullName evidence="2">Uncharacterized protein</fullName>
    </submittedName>
</protein>
<organism evidence="2 3">
    <name type="scientific">Prunus yedoensis var. nudiflora</name>
    <dbReference type="NCBI Taxonomy" id="2094558"/>
    <lineage>
        <taxon>Eukaryota</taxon>
        <taxon>Viridiplantae</taxon>
        <taxon>Streptophyta</taxon>
        <taxon>Embryophyta</taxon>
        <taxon>Tracheophyta</taxon>
        <taxon>Spermatophyta</taxon>
        <taxon>Magnoliopsida</taxon>
        <taxon>eudicotyledons</taxon>
        <taxon>Gunneridae</taxon>
        <taxon>Pentapetalae</taxon>
        <taxon>rosids</taxon>
        <taxon>fabids</taxon>
        <taxon>Rosales</taxon>
        <taxon>Rosaceae</taxon>
        <taxon>Amygdaloideae</taxon>
        <taxon>Amygdaleae</taxon>
        <taxon>Prunus</taxon>
    </lineage>
</organism>